<organism evidence="1 2">
    <name type="scientific">Gossypium stocksii</name>
    <dbReference type="NCBI Taxonomy" id="47602"/>
    <lineage>
        <taxon>Eukaryota</taxon>
        <taxon>Viridiplantae</taxon>
        <taxon>Streptophyta</taxon>
        <taxon>Embryophyta</taxon>
        <taxon>Tracheophyta</taxon>
        <taxon>Spermatophyta</taxon>
        <taxon>Magnoliopsida</taxon>
        <taxon>eudicotyledons</taxon>
        <taxon>Gunneridae</taxon>
        <taxon>Pentapetalae</taxon>
        <taxon>rosids</taxon>
        <taxon>malvids</taxon>
        <taxon>Malvales</taxon>
        <taxon>Malvaceae</taxon>
        <taxon>Malvoideae</taxon>
        <taxon>Gossypium</taxon>
    </lineage>
</organism>
<dbReference type="Proteomes" id="UP000828251">
    <property type="component" value="Unassembled WGS sequence"/>
</dbReference>
<dbReference type="AlphaFoldDB" id="A0A9D3ZGR7"/>
<dbReference type="EMBL" id="JAIQCV010000013">
    <property type="protein sequence ID" value="KAH1032945.1"/>
    <property type="molecule type" value="Genomic_DNA"/>
</dbReference>
<comment type="caution">
    <text evidence="1">The sequence shown here is derived from an EMBL/GenBank/DDBJ whole genome shotgun (WGS) entry which is preliminary data.</text>
</comment>
<reference evidence="1 2" key="1">
    <citation type="journal article" date="2021" name="Plant Biotechnol. J.">
        <title>Multi-omics assisted identification of the key and species-specific regulatory components of drought-tolerant mechanisms in Gossypium stocksii.</title>
        <authorList>
            <person name="Yu D."/>
            <person name="Ke L."/>
            <person name="Zhang D."/>
            <person name="Wu Y."/>
            <person name="Sun Y."/>
            <person name="Mei J."/>
            <person name="Sun J."/>
            <person name="Sun Y."/>
        </authorList>
    </citation>
    <scope>NUCLEOTIDE SEQUENCE [LARGE SCALE GENOMIC DNA]</scope>
    <source>
        <strain evidence="2">cv. E1</strain>
        <tissue evidence="1">Leaf</tissue>
    </source>
</reference>
<keyword evidence="2" id="KW-1185">Reference proteome</keyword>
<gene>
    <name evidence="1" type="ORF">J1N35_045119</name>
</gene>
<sequence length="99" mass="11020">MAETLSLVEFVIMKNSTGSNSGVVNEEEEYFESQDGDVATELVNGGPSITFSDRVHQFIEYKMALIVIVKLLGKKVGFNELLNKLSTLWNLGSIFQLMD</sequence>
<name>A0A9D3ZGR7_9ROSI</name>
<evidence type="ECO:0000313" key="1">
    <source>
        <dbReference type="EMBL" id="KAH1032945.1"/>
    </source>
</evidence>
<protein>
    <submittedName>
        <fullName evidence="1">Uncharacterized protein</fullName>
    </submittedName>
</protein>
<proteinExistence type="predicted"/>
<evidence type="ECO:0000313" key="2">
    <source>
        <dbReference type="Proteomes" id="UP000828251"/>
    </source>
</evidence>
<accession>A0A9D3ZGR7</accession>
<dbReference type="OrthoDB" id="996362at2759"/>